<dbReference type="RefSeq" id="WP_108089492.1">
    <property type="nucleotide sequence ID" value="NZ_PZPP01000006.1"/>
</dbReference>
<comment type="caution">
    <text evidence="3">The sequence shown here is derived from an EMBL/GenBank/DDBJ whole genome shotgun (WGS) entry which is preliminary data.</text>
</comment>
<dbReference type="Gene3D" id="1.10.1200.20">
    <property type="entry name" value="Colicin E immunity protein"/>
    <property type="match status" value="1"/>
</dbReference>
<organism evidence="3 4">
    <name type="scientific">Enterobacter cloacae</name>
    <dbReference type="NCBI Taxonomy" id="550"/>
    <lineage>
        <taxon>Bacteria</taxon>
        <taxon>Pseudomonadati</taxon>
        <taxon>Pseudomonadota</taxon>
        <taxon>Gammaproteobacteria</taxon>
        <taxon>Enterobacterales</taxon>
        <taxon>Enterobacteriaceae</taxon>
        <taxon>Enterobacter</taxon>
        <taxon>Enterobacter cloacae complex</taxon>
    </lineage>
</organism>
<dbReference type="EMBL" id="PZPP01000006">
    <property type="protein sequence ID" value="PTM37126.1"/>
    <property type="molecule type" value="Genomic_DNA"/>
</dbReference>
<comment type="similarity">
    <text evidence="1">Belongs to the colicins ColE2/ColE8/ColE9 and pyocins S1/S2 family.</text>
</comment>
<gene>
    <name evidence="3" type="ORF">DA103_02900</name>
</gene>
<evidence type="ECO:0000313" key="3">
    <source>
        <dbReference type="EMBL" id="PTM37126.1"/>
    </source>
</evidence>
<sequence length="82" mass="9547">MKTISDYTEKEFLDLVRKICTAESDTEEEGSLLVLEFERLSEHPNGSDVIFYPEKGKDYSPEGIVREVKEWRRENGKSGFKE</sequence>
<dbReference type="GO" id="GO:0030153">
    <property type="term" value="P:bacteriocin immunity"/>
    <property type="evidence" value="ECO:0007669"/>
    <property type="project" value="UniProtKB-KW"/>
</dbReference>
<accession>A0A2T4Y4M6</accession>
<dbReference type="CDD" id="cd16363">
    <property type="entry name" value="Col_Im_like"/>
    <property type="match status" value="1"/>
</dbReference>
<dbReference type="PRINTS" id="PR01299">
    <property type="entry name" value="PYOCIN"/>
</dbReference>
<evidence type="ECO:0000256" key="1">
    <source>
        <dbReference type="ARBA" id="ARBA00009346"/>
    </source>
</evidence>
<reference evidence="3 4" key="1">
    <citation type="submission" date="2018-04" db="EMBL/GenBank/DDBJ databases">
        <title>Genome sequencing reveals highly heavy metal resistance and biotechnology application of the novel Enterobacter cloacae amazonensis isolated from wastewater river in Manaus - Amazonas.</title>
        <authorList>
            <person name="Astolfi M.C.T."/>
            <person name="Carvalho E.B.D.S."/>
            <person name="Lacerda L.B."/>
            <person name="Pinto M.V."/>
            <person name="Nogueira V.B."/>
            <person name="Barros A.M."/>
            <person name="Astolfi-Filho S."/>
        </authorList>
    </citation>
    <scope>NUCLEOTIDE SEQUENCE [LARGE SCALE GENOMIC DNA]</scope>
    <source>
        <strain evidence="4">amazonensis</strain>
    </source>
</reference>
<dbReference type="SUPFAM" id="SSF47345">
    <property type="entry name" value="Colicin E immunity proteins"/>
    <property type="match status" value="1"/>
</dbReference>
<dbReference type="AlphaFoldDB" id="A0A2T4Y4M6"/>
<dbReference type="Pfam" id="PF01320">
    <property type="entry name" value="Colicin_Pyocin"/>
    <property type="match status" value="1"/>
</dbReference>
<dbReference type="InterPro" id="IPR035900">
    <property type="entry name" value="Colicin_E_sf"/>
</dbReference>
<dbReference type="Proteomes" id="UP000241614">
    <property type="component" value="Unassembled WGS sequence"/>
</dbReference>
<dbReference type="GO" id="GO:0015643">
    <property type="term" value="F:toxic substance binding"/>
    <property type="evidence" value="ECO:0007669"/>
    <property type="project" value="InterPro"/>
</dbReference>
<proteinExistence type="inferred from homology"/>
<protein>
    <submittedName>
        <fullName evidence="3">Bacteriocin immunity protein</fullName>
    </submittedName>
</protein>
<evidence type="ECO:0000313" key="4">
    <source>
        <dbReference type="Proteomes" id="UP000241614"/>
    </source>
</evidence>
<keyword evidence="2" id="KW-0079">Bacteriocin immunity</keyword>
<name>A0A2T4Y4M6_ENTCL</name>
<evidence type="ECO:0000256" key="2">
    <source>
        <dbReference type="ARBA" id="ARBA00023025"/>
    </source>
</evidence>
<dbReference type="InterPro" id="IPR000290">
    <property type="entry name" value="Colicin_pyocin"/>
</dbReference>
<dbReference type="OrthoDB" id="6810874at2"/>